<feature type="compositionally biased region" description="Polar residues" evidence="1">
    <location>
        <begin position="85"/>
        <end position="94"/>
    </location>
</feature>
<dbReference type="InterPro" id="IPR032754">
    <property type="entry name" value="LRRC37_N"/>
</dbReference>
<feature type="domain" description="Leucine-rich repeat-containing protein 37 N-terminal" evidence="2">
    <location>
        <begin position="398"/>
        <end position="470"/>
    </location>
</feature>
<feature type="compositionally biased region" description="Low complexity" evidence="1">
    <location>
        <begin position="174"/>
        <end position="183"/>
    </location>
</feature>
<accession>A0A8M1M3L9</accession>
<evidence type="ECO:0000256" key="1">
    <source>
        <dbReference type="SAM" id="MobiDB-lite"/>
    </source>
</evidence>
<feature type="region of interest" description="Disordered" evidence="1">
    <location>
        <begin position="514"/>
        <end position="606"/>
    </location>
</feature>
<dbReference type="GeneID" id="123323995"/>
<evidence type="ECO:0000313" key="4">
    <source>
        <dbReference type="RefSeq" id="XP_044768461.1"/>
    </source>
</evidence>
<dbReference type="AlphaFoldDB" id="A0A8M1M3L9"/>
<evidence type="ECO:0000313" key="3">
    <source>
        <dbReference type="Proteomes" id="UP000248481"/>
    </source>
</evidence>
<gene>
    <name evidence="4" type="primary">LOC123323995</name>
</gene>
<feature type="region of interest" description="Disordered" evidence="1">
    <location>
        <begin position="1"/>
        <end position="220"/>
    </location>
</feature>
<feature type="compositionally biased region" description="Low complexity" evidence="1">
    <location>
        <begin position="468"/>
        <end position="477"/>
    </location>
</feature>
<feature type="non-terminal residue" evidence="4">
    <location>
        <position position="606"/>
    </location>
</feature>
<dbReference type="PANTHER" id="PTHR23045:SF9">
    <property type="entry name" value="LEUCINE RICH REPEAT CONTAINING 37A-RELATED"/>
    <property type="match status" value="1"/>
</dbReference>
<feature type="compositionally biased region" description="Basic and acidic residues" evidence="1">
    <location>
        <begin position="407"/>
        <end position="417"/>
    </location>
</feature>
<feature type="compositionally biased region" description="Low complexity" evidence="1">
    <location>
        <begin position="514"/>
        <end position="531"/>
    </location>
</feature>
<dbReference type="Proteomes" id="UP000248481">
    <property type="component" value="Unplaced"/>
</dbReference>
<feature type="domain" description="Leucine-rich repeat-containing protein 37 N-terminal" evidence="2">
    <location>
        <begin position="198"/>
        <end position="245"/>
    </location>
</feature>
<feature type="compositionally biased region" description="Polar residues" evidence="1">
    <location>
        <begin position="366"/>
        <end position="379"/>
    </location>
</feature>
<reference evidence="4" key="1">
    <citation type="submission" date="2025-08" db="UniProtKB">
        <authorList>
            <consortium name="RefSeq"/>
        </authorList>
    </citation>
    <scope>IDENTIFICATION</scope>
    <source>
        <tissue evidence="4">Blood</tissue>
    </source>
</reference>
<sequence length="606" mass="65743">MSPEPPKEVELSPTQQEAPAQSPVPQQAPALSPEPPKEVESSPTQPEAPAQPSEPPQKVEPSPAQQETPAQPLQLPDKVEPFPVSQETHSQLPQSPEKVESSPVLQEAPSLPLEPLKEVEPSPTQEEAPAQPPEPPKEVVAQPPVHNEVTVPHLGQEQAQPSNLPSATVQPVDLELTVTPEPTTEAEHSMAPQQTLSLPEDPEVTLPNPEHVQAQQPNLTEVTVQPLDLELTVAPEPTTEVEHSTALKKTHPTLAEVTVQPLDLGLTITPEFTKETELSLPTQGTPIQPPEPPKEVVVAQSPVYQEEIVQTPGQDEAQHPSSPSVTVQPLDLELTVSPEPTTEVEHFTTLKKATSPPKDLEVTLAHSEQVQSHRPTLNKVTVKPLDLELTISPESTTEVEPSPAMHETPHQHPEPPKELVSQPPVYQEAAVPTPRQDQAQHRWSPNGTVQPLDLELTITPESTTEVKQSTTLQQTTTPPKDLEVTFPQSEQVRVQHPALNKVTVKPLDLGLIITPEPTTETGTSPTMQQTPTQPPEPPKEVVVQYPFHQEVTAPAPSKDQGQHPASPGTTFHHVDLGLTITPEPIMEAAHSTTTKKTTAPPPKDLE</sequence>
<feature type="compositionally biased region" description="Low complexity" evidence="1">
    <location>
        <begin position="15"/>
        <end position="30"/>
    </location>
</feature>
<feature type="domain" description="Leucine-rich repeat-containing protein 37 N-terminal" evidence="2">
    <location>
        <begin position="118"/>
        <end position="189"/>
    </location>
</feature>
<keyword evidence="3" id="KW-1185">Reference proteome</keyword>
<evidence type="ECO:0000259" key="2">
    <source>
        <dbReference type="Pfam" id="PF15779"/>
    </source>
</evidence>
<feature type="compositionally biased region" description="Polar residues" evidence="1">
    <location>
        <begin position="435"/>
        <end position="449"/>
    </location>
</feature>
<protein>
    <submittedName>
        <fullName evidence="4">Leucine-rich repeat-containing protein 37A3-like</fullName>
    </submittedName>
</protein>
<feature type="compositionally biased region" description="Polar residues" evidence="1">
    <location>
        <begin position="157"/>
        <end position="169"/>
    </location>
</feature>
<organism evidence="3 4">
    <name type="scientific">Neomonachus schauinslandi</name>
    <name type="common">Hawaiian monk seal</name>
    <name type="synonym">Monachus schauinslandi</name>
    <dbReference type="NCBI Taxonomy" id="29088"/>
    <lineage>
        <taxon>Eukaryota</taxon>
        <taxon>Metazoa</taxon>
        <taxon>Chordata</taxon>
        <taxon>Craniata</taxon>
        <taxon>Vertebrata</taxon>
        <taxon>Euteleostomi</taxon>
        <taxon>Mammalia</taxon>
        <taxon>Eutheria</taxon>
        <taxon>Laurasiatheria</taxon>
        <taxon>Carnivora</taxon>
        <taxon>Caniformia</taxon>
        <taxon>Pinnipedia</taxon>
        <taxon>Phocidae</taxon>
        <taxon>Monachinae</taxon>
        <taxon>Monachini</taxon>
        <taxon>Neomonachus</taxon>
    </lineage>
</organism>
<feature type="compositionally biased region" description="Low complexity" evidence="1">
    <location>
        <begin position="41"/>
        <end position="51"/>
    </location>
</feature>
<proteinExistence type="predicted"/>
<dbReference type="PANTHER" id="PTHR23045">
    <property type="entry name" value="LEUCINE-RICH REPEAT-CONTAINING PROTEIN 37A"/>
    <property type="match status" value="1"/>
</dbReference>
<dbReference type="InterPro" id="IPR015753">
    <property type="entry name" value="LRRC37"/>
</dbReference>
<name>A0A8M1M3L9_NEOSC</name>
<dbReference type="RefSeq" id="XP_044768461.1">
    <property type="nucleotide sequence ID" value="XM_044912526.1"/>
</dbReference>
<feature type="domain" description="Leucine-rich repeat-containing protein 37 N-terminal" evidence="2">
    <location>
        <begin position="522"/>
        <end position="592"/>
    </location>
</feature>
<feature type="region of interest" description="Disordered" evidence="1">
    <location>
        <begin position="275"/>
        <end position="296"/>
    </location>
</feature>
<feature type="compositionally biased region" description="Basic and acidic residues" evidence="1">
    <location>
        <begin position="1"/>
        <end position="10"/>
    </location>
</feature>
<dbReference type="Pfam" id="PF15779">
    <property type="entry name" value="LRRC37"/>
    <property type="match status" value="5"/>
</dbReference>
<feature type="region of interest" description="Disordered" evidence="1">
    <location>
        <begin position="309"/>
        <end position="482"/>
    </location>
</feature>
<feature type="domain" description="Leucine-rich repeat-containing protein 37 N-terminal" evidence="2">
    <location>
        <begin position="277"/>
        <end position="348"/>
    </location>
</feature>
<dbReference type="KEGG" id="nsu:123323995"/>